<dbReference type="InterPro" id="IPR035906">
    <property type="entry name" value="MetI-like_sf"/>
</dbReference>
<dbReference type="PANTHER" id="PTHR43386">
    <property type="entry name" value="OLIGOPEPTIDE TRANSPORT SYSTEM PERMEASE PROTEIN APPC"/>
    <property type="match status" value="1"/>
</dbReference>
<dbReference type="Pfam" id="PF12911">
    <property type="entry name" value="OppC_N"/>
    <property type="match status" value="1"/>
</dbReference>
<keyword evidence="4 6" id="KW-1133">Transmembrane helix</keyword>
<gene>
    <name evidence="8" type="ORF">COB67_12425</name>
</gene>
<keyword evidence="5 6" id="KW-0472">Membrane</keyword>
<evidence type="ECO:0000256" key="4">
    <source>
        <dbReference type="ARBA" id="ARBA00022989"/>
    </source>
</evidence>
<comment type="subcellular location">
    <subcellularLocation>
        <location evidence="1">Cell membrane</location>
        <topology evidence="1">Multi-pass membrane protein</topology>
    </subcellularLocation>
</comment>
<evidence type="ECO:0000259" key="7">
    <source>
        <dbReference type="Pfam" id="PF12911"/>
    </source>
</evidence>
<dbReference type="SUPFAM" id="SSF161098">
    <property type="entry name" value="MetI-like"/>
    <property type="match status" value="1"/>
</dbReference>
<proteinExistence type="predicted"/>
<keyword evidence="3 6" id="KW-0812">Transmembrane</keyword>
<protein>
    <recommendedName>
        <fullName evidence="7">Oligopeptide transport permease C-like N-terminal domain-containing protein</fullName>
    </recommendedName>
</protein>
<keyword evidence="2" id="KW-0813">Transport</keyword>
<dbReference type="AlphaFoldDB" id="A0A2A4SSY3"/>
<evidence type="ECO:0000313" key="8">
    <source>
        <dbReference type="EMBL" id="PCI23877.1"/>
    </source>
</evidence>
<dbReference type="InterPro" id="IPR025966">
    <property type="entry name" value="OppC_N"/>
</dbReference>
<feature type="transmembrane region" description="Helical" evidence="6">
    <location>
        <begin position="36"/>
        <end position="58"/>
    </location>
</feature>
<dbReference type="InterPro" id="IPR050366">
    <property type="entry name" value="BP-dependent_transpt_permease"/>
</dbReference>
<reference evidence="9" key="1">
    <citation type="submission" date="2017-08" db="EMBL/GenBank/DDBJ databases">
        <title>A dynamic microbial community with high functional redundancy inhabits the cold, oxic subseafloor aquifer.</title>
        <authorList>
            <person name="Tully B.J."/>
            <person name="Wheat C.G."/>
            <person name="Glazer B.T."/>
            <person name="Huber J.A."/>
        </authorList>
    </citation>
    <scope>NUCLEOTIDE SEQUENCE [LARGE SCALE GENOMIC DNA]</scope>
</reference>
<accession>A0A2A4SSY3</accession>
<feature type="transmembrane region" description="Helical" evidence="6">
    <location>
        <begin position="99"/>
        <end position="125"/>
    </location>
</feature>
<dbReference type="Proteomes" id="UP000218113">
    <property type="component" value="Unassembled WGS sequence"/>
</dbReference>
<evidence type="ECO:0000256" key="1">
    <source>
        <dbReference type="ARBA" id="ARBA00004651"/>
    </source>
</evidence>
<organism evidence="8 9">
    <name type="scientific">SAR324 cluster bacterium</name>
    <dbReference type="NCBI Taxonomy" id="2024889"/>
    <lineage>
        <taxon>Bacteria</taxon>
        <taxon>Deltaproteobacteria</taxon>
        <taxon>SAR324 cluster</taxon>
    </lineage>
</organism>
<name>A0A2A4SSY3_9DELT</name>
<evidence type="ECO:0000256" key="2">
    <source>
        <dbReference type="ARBA" id="ARBA00022448"/>
    </source>
</evidence>
<evidence type="ECO:0000256" key="5">
    <source>
        <dbReference type="ARBA" id="ARBA00023136"/>
    </source>
</evidence>
<evidence type="ECO:0000313" key="9">
    <source>
        <dbReference type="Proteomes" id="UP000218113"/>
    </source>
</evidence>
<dbReference type="GO" id="GO:0005886">
    <property type="term" value="C:plasma membrane"/>
    <property type="evidence" value="ECO:0007669"/>
    <property type="project" value="UniProtKB-SubCell"/>
</dbReference>
<dbReference type="PANTHER" id="PTHR43386:SF1">
    <property type="entry name" value="D,D-DIPEPTIDE TRANSPORT SYSTEM PERMEASE PROTEIN DDPC-RELATED"/>
    <property type="match status" value="1"/>
</dbReference>
<evidence type="ECO:0000256" key="3">
    <source>
        <dbReference type="ARBA" id="ARBA00022692"/>
    </source>
</evidence>
<dbReference type="EMBL" id="NVSR01000136">
    <property type="protein sequence ID" value="PCI23877.1"/>
    <property type="molecule type" value="Genomic_DNA"/>
</dbReference>
<comment type="caution">
    <text evidence="8">The sequence shown here is derived from an EMBL/GenBank/DDBJ whole genome shotgun (WGS) entry which is preliminary data.</text>
</comment>
<sequence length="156" mass="17158">MNANSNASSAQPEEQIIIKGESLTKLAYLRFKKNKMAMGSLIFIVVVILMAAFAPLVAPSHYADGNFMDQYIAPGENFLMGSDILGRDVFSRLIYGARISLSMAIIGAFTSFIIGVCYGLVSGFFGGKVDEWMMRVVDILYRTWSQPSNSQLGSYD</sequence>
<feature type="domain" description="Oligopeptide transport permease C-like N-terminal" evidence="7">
    <location>
        <begin position="22"/>
        <end position="74"/>
    </location>
</feature>
<evidence type="ECO:0000256" key="6">
    <source>
        <dbReference type="SAM" id="Phobius"/>
    </source>
</evidence>